<accession>A0AA49Q8R6</accession>
<reference evidence="2" key="1">
    <citation type="submission" date="2023-07" db="EMBL/GenBank/DDBJ databases">
        <authorList>
            <person name="Haufschild T."/>
            <person name="Kallscheuer N."/>
            <person name="Hammer J."/>
            <person name="Kohn T."/>
            <person name="Kabuu M."/>
            <person name="Jogler M."/>
            <person name="Wohfarth N."/>
            <person name="Heuer A."/>
            <person name="Rohde M."/>
            <person name="van Teeseling M.C.F."/>
            <person name="Jogler C."/>
        </authorList>
    </citation>
    <scope>NUCLEOTIDE SEQUENCE</scope>
    <source>
        <strain evidence="1">Strain 138</strain>
        <strain evidence="2">Strain 318</strain>
    </source>
</reference>
<dbReference type="AlphaFoldDB" id="A0AA49Q8R6"/>
<keyword evidence="3" id="KW-1185">Reference proteome</keyword>
<dbReference type="RefSeq" id="WP_367886016.1">
    <property type="nucleotide sequence ID" value="NZ_CP130612.1"/>
</dbReference>
<proteinExistence type="predicted"/>
<dbReference type="Gene3D" id="1.10.3910.10">
    <property type="entry name" value="SP0561-like"/>
    <property type="match status" value="1"/>
</dbReference>
<gene>
    <name evidence="1" type="ORF">Strain138_002469</name>
    <name evidence="2" type="ORF">Strain318_002469</name>
</gene>
<evidence type="ECO:0000313" key="3">
    <source>
        <dbReference type="Proteomes" id="UP001229955"/>
    </source>
</evidence>
<evidence type="ECO:0000313" key="1">
    <source>
        <dbReference type="EMBL" id="WKW13154.1"/>
    </source>
</evidence>
<protein>
    <submittedName>
        <fullName evidence="2">DUF542 domain-containing protein</fullName>
    </submittedName>
</protein>
<dbReference type="InterPro" id="IPR019903">
    <property type="entry name" value="RIC_family"/>
</dbReference>
<dbReference type="EMBL" id="CP130613">
    <property type="protein sequence ID" value="WKW16061.1"/>
    <property type="molecule type" value="Genomic_DNA"/>
</dbReference>
<dbReference type="Pfam" id="PF04405">
    <property type="entry name" value="ScdA_N"/>
    <property type="match status" value="1"/>
</dbReference>
<dbReference type="KEGG" id="pspc:Strain318_002469"/>
<accession>A0AA49Q5Z0</accession>
<evidence type="ECO:0000313" key="2">
    <source>
        <dbReference type="EMBL" id="WKW16061.1"/>
    </source>
</evidence>
<dbReference type="InterPro" id="IPR038062">
    <property type="entry name" value="ScdA-like_N_sf"/>
</dbReference>
<sequence>MTDLTTSDLRSRTVDDLMAQHPATMAVFNAFGVDSCCGAHRTVHEAAIADLVDETALLDALARAMAEAR</sequence>
<name>A0AA49Q8R6_9BACT</name>
<organism evidence="2 3">
    <name type="scientific">Pseudogemmatithrix spongiicola</name>
    <dbReference type="NCBI Taxonomy" id="3062599"/>
    <lineage>
        <taxon>Bacteria</taxon>
        <taxon>Pseudomonadati</taxon>
        <taxon>Gemmatimonadota</taxon>
        <taxon>Gemmatimonadia</taxon>
        <taxon>Gemmatimonadales</taxon>
        <taxon>Gemmatimonadaceae</taxon>
        <taxon>Pseudogemmatithrix</taxon>
    </lineage>
</organism>
<dbReference type="EMBL" id="CP130612">
    <property type="protein sequence ID" value="WKW13154.1"/>
    <property type="molecule type" value="Genomic_DNA"/>
</dbReference>
<dbReference type="Proteomes" id="UP001229955">
    <property type="component" value="Chromosome"/>
</dbReference>